<organism evidence="1 2">
    <name type="scientific">Pleurodeles waltl</name>
    <name type="common">Iberian ribbed newt</name>
    <dbReference type="NCBI Taxonomy" id="8319"/>
    <lineage>
        <taxon>Eukaryota</taxon>
        <taxon>Metazoa</taxon>
        <taxon>Chordata</taxon>
        <taxon>Craniata</taxon>
        <taxon>Vertebrata</taxon>
        <taxon>Euteleostomi</taxon>
        <taxon>Amphibia</taxon>
        <taxon>Batrachia</taxon>
        <taxon>Caudata</taxon>
        <taxon>Salamandroidea</taxon>
        <taxon>Salamandridae</taxon>
        <taxon>Pleurodelinae</taxon>
        <taxon>Pleurodeles</taxon>
    </lineage>
</organism>
<dbReference type="AlphaFoldDB" id="A0AAV7QTI1"/>
<evidence type="ECO:0000313" key="2">
    <source>
        <dbReference type="Proteomes" id="UP001066276"/>
    </source>
</evidence>
<evidence type="ECO:0000313" key="1">
    <source>
        <dbReference type="EMBL" id="KAJ1143378.1"/>
    </source>
</evidence>
<comment type="caution">
    <text evidence="1">The sequence shown here is derived from an EMBL/GenBank/DDBJ whole genome shotgun (WGS) entry which is preliminary data.</text>
</comment>
<dbReference type="EMBL" id="JANPWB010000010">
    <property type="protein sequence ID" value="KAJ1143378.1"/>
    <property type="molecule type" value="Genomic_DNA"/>
</dbReference>
<protein>
    <recommendedName>
        <fullName evidence="3">Secreted protein</fullName>
    </recommendedName>
</protein>
<proteinExistence type="predicted"/>
<keyword evidence="2" id="KW-1185">Reference proteome</keyword>
<name>A0AAV7QTI1_PLEWA</name>
<sequence>MKVTSPRVVLLRAYFFFWRAFQNCRSRTAALPHVGSKTGLVANLFCTPAVRARLCAGRNASVQLRRAPQK</sequence>
<gene>
    <name evidence="1" type="ORF">NDU88_009687</name>
</gene>
<reference evidence="1" key="1">
    <citation type="journal article" date="2022" name="bioRxiv">
        <title>Sequencing and chromosome-scale assembly of the giantPleurodeles waltlgenome.</title>
        <authorList>
            <person name="Brown T."/>
            <person name="Elewa A."/>
            <person name="Iarovenko S."/>
            <person name="Subramanian E."/>
            <person name="Araus A.J."/>
            <person name="Petzold A."/>
            <person name="Susuki M."/>
            <person name="Suzuki K.-i.T."/>
            <person name="Hayashi T."/>
            <person name="Toyoda A."/>
            <person name="Oliveira C."/>
            <person name="Osipova E."/>
            <person name="Leigh N.D."/>
            <person name="Simon A."/>
            <person name="Yun M.H."/>
        </authorList>
    </citation>
    <scope>NUCLEOTIDE SEQUENCE</scope>
    <source>
        <strain evidence="1">20211129_DDA</strain>
        <tissue evidence="1">Liver</tissue>
    </source>
</reference>
<dbReference type="Proteomes" id="UP001066276">
    <property type="component" value="Chromosome 6"/>
</dbReference>
<accession>A0AAV7QTI1</accession>
<evidence type="ECO:0008006" key="3">
    <source>
        <dbReference type="Google" id="ProtNLM"/>
    </source>
</evidence>